<keyword evidence="3" id="KW-0677">Repeat</keyword>
<keyword evidence="4" id="KW-0802">TPR repeat</keyword>
<evidence type="ECO:0000256" key="3">
    <source>
        <dbReference type="ARBA" id="ARBA00022737"/>
    </source>
</evidence>
<dbReference type="PANTHER" id="PTHR16263:SF4">
    <property type="entry name" value="TETRATRICOPEPTIDE REPEAT PROTEIN 38"/>
    <property type="match status" value="1"/>
</dbReference>
<proteinExistence type="inferred from homology"/>
<dbReference type="CDD" id="cd05804">
    <property type="entry name" value="StaR_like"/>
    <property type="match status" value="1"/>
</dbReference>
<dbReference type="Gene3D" id="1.25.40.10">
    <property type="entry name" value="Tetratricopeptide repeat domain"/>
    <property type="match status" value="1"/>
</dbReference>
<evidence type="ECO:0000313" key="6">
    <source>
        <dbReference type="Proteomes" id="UP001431209"/>
    </source>
</evidence>
<evidence type="ECO:0000256" key="1">
    <source>
        <dbReference type="ARBA" id="ARBA00005857"/>
    </source>
</evidence>
<dbReference type="PANTHER" id="PTHR16263">
    <property type="entry name" value="TETRATRICOPEPTIDE REPEAT PROTEIN 38"/>
    <property type="match status" value="1"/>
</dbReference>
<name>A0AAW2Z5S0_9EUKA</name>
<evidence type="ECO:0000256" key="2">
    <source>
        <dbReference type="ARBA" id="ARBA00019992"/>
    </source>
</evidence>
<protein>
    <recommendedName>
        <fullName evidence="2">Tetratricopeptide repeat protein 38</fullName>
    </recommendedName>
</protein>
<sequence length="473" mass="53926">MIQVANGLQLLSVSKDVQFLFDQALSEFLGWFGNPISTLNEIIKKDPNIIMAHVLLLAFDLLGTAIPLNSPIITERVAHIKGLLKTVHHSHQEYMHAKAMFAWADGRHDLSGEIYEQILLQQPKDILALKIAQDSYFYLGNTQQLYQSVHDVVHHYDDPSVPDKEASSIQDALERKQMFTRGFVLGMYSFGLEETGRYQEAETAARRGLYINKLDAWSTHGCAHVMEMQGRQEEGIKFLLESKKDWSKATALACHLNWHLSLYYIEKGNFEEAIRIYDNDISKSVESEAMLDLVDGASLLYRLLLENKLSRNDDRWKKLQSIYGPHLKSHVLVFNDVHIAMCYDVHSDEFSEFLKSWNQYLQSRRHDSIDINNKVANEIGALIIDSILAYGEQKYERVYENLHESAVGFNGSKVARIGGSHAQRDVLAQLLLGAMVRTPKQNNIVMQLLQQRKNEKPNSGVTDRLIQKAVENA</sequence>
<dbReference type="AlphaFoldDB" id="A0AAW2Z5S0"/>
<evidence type="ECO:0000256" key="4">
    <source>
        <dbReference type="ARBA" id="ARBA00022803"/>
    </source>
</evidence>
<gene>
    <name evidence="5" type="ORF">AKO1_004851</name>
</gene>
<accession>A0AAW2Z5S0</accession>
<keyword evidence="6" id="KW-1185">Reference proteome</keyword>
<dbReference type="InterPro" id="IPR033891">
    <property type="entry name" value="TTC38"/>
</dbReference>
<dbReference type="EMBL" id="JAOPGA020001032">
    <property type="protein sequence ID" value="KAL0484283.1"/>
    <property type="molecule type" value="Genomic_DNA"/>
</dbReference>
<dbReference type="SUPFAM" id="SSF48452">
    <property type="entry name" value="TPR-like"/>
    <property type="match status" value="1"/>
</dbReference>
<comment type="caution">
    <text evidence="5">The sequence shown here is derived from an EMBL/GenBank/DDBJ whole genome shotgun (WGS) entry which is preliminary data.</text>
</comment>
<comment type="similarity">
    <text evidence="1">Belongs to the TTC38 family.</text>
</comment>
<evidence type="ECO:0000313" key="5">
    <source>
        <dbReference type="EMBL" id="KAL0484283.1"/>
    </source>
</evidence>
<reference evidence="5 6" key="1">
    <citation type="submission" date="2024-03" db="EMBL/GenBank/DDBJ databases">
        <title>The Acrasis kona genome and developmental transcriptomes reveal deep origins of eukaryotic multicellular pathways.</title>
        <authorList>
            <person name="Sheikh S."/>
            <person name="Fu C.-J."/>
            <person name="Brown M.W."/>
            <person name="Baldauf S.L."/>
        </authorList>
    </citation>
    <scope>NUCLEOTIDE SEQUENCE [LARGE SCALE GENOMIC DNA]</scope>
    <source>
        <strain evidence="5 6">ATCC MYA-3509</strain>
    </source>
</reference>
<organism evidence="5 6">
    <name type="scientific">Acrasis kona</name>
    <dbReference type="NCBI Taxonomy" id="1008807"/>
    <lineage>
        <taxon>Eukaryota</taxon>
        <taxon>Discoba</taxon>
        <taxon>Heterolobosea</taxon>
        <taxon>Tetramitia</taxon>
        <taxon>Eutetramitia</taxon>
        <taxon>Acrasidae</taxon>
        <taxon>Acrasis</taxon>
    </lineage>
</organism>
<dbReference type="InterPro" id="IPR011990">
    <property type="entry name" value="TPR-like_helical_dom_sf"/>
</dbReference>
<dbReference type="Proteomes" id="UP001431209">
    <property type="component" value="Unassembled WGS sequence"/>
</dbReference>